<keyword evidence="2" id="KW-0472">Membrane</keyword>
<protein>
    <submittedName>
        <fullName evidence="3">HERPUD family member 2</fullName>
    </submittedName>
</protein>
<dbReference type="PANTHER" id="PTHR12943:SF5">
    <property type="entry name" value="HOMOCYSTEINE-RESPONSIVE ENDOPLASMIC RETICULUM-RESIDENT UBIQUITIN-LIKE DOMAIN MEMBER 2 PROTEIN"/>
    <property type="match status" value="1"/>
</dbReference>
<dbReference type="PANTHER" id="PTHR12943">
    <property type="entry name" value="HOMOCYSTEINE-RESPONSIVE ENDOPLASMIC RETICULUM-RESIDENT UNIQUITIN-LIKE DOMAIN HERPUD PROTEIN FAMILY MEMBER"/>
    <property type="match status" value="1"/>
</dbReference>
<dbReference type="Proteomes" id="UP000265000">
    <property type="component" value="Unplaced"/>
</dbReference>
<dbReference type="AlphaFoldDB" id="A0A3Q2QRM9"/>
<feature type="compositionally biased region" description="Low complexity" evidence="1">
    <location>
        <begin position="18"/>
        <end position="57"/>
    </location>
</feature>
<evidence type="ECO:0000256" key="2">
    <source>
        <dbReference type="SAM" id="Phobius"/>
    </source>
</evidence>
<feature type="region of interest" description="Disordered" evidence="1">
    <location>
        <begin position="134"/>
        <end position="180"/>
    </location>
</feature>
<accession>A0A3Q2QRM9</accession>
<dbReference type="Ensembl" id="ENSFHET00000020142.1">
    <property type="protein sequence ID" value="ENSFHEP00000029507.1"/>
    <property type="gene ID" value="ENSFHEG00000014237.1"/>
</dbReference>
<evidence type="ECO:0000313" key="4">
    <source>
        <dbReference type="Proteomes" id="UP000265000"/>
    </source>
</evidence>
<feature type="transmembrane region" description="Helical" evidence="2">
    <location>
        <begin position="217"/>
        <end position="238"/>
    </location>
</feature>
<organism evidence="3 4">
    <name type="scientific">Fundulus heteroclitus</name>
    <name type="common">Killifish</name>
    <name type="synonym">Mummichog</name>
    <dbReference type="NCBI Taxonomy" id="8078"/>
    <lineage>
        <taxon>Eukaryota</taxon>
        <taxon>Metazoa</taxon>
        <taxon>Chordata</taxon>
        <taxon>Craniata</taxon>
        <taxon>Vertebrata</taxon>
        <taxon>Euteleostomi</taxon>
        <taxon>Actinopterygii</taxon>
        <taxon>Neopterygii</taxon>
        <taxon>Teleostei</taxon>
        <taxon>Neoteleostei</taxon>
        <taxon>Acanthomorphata</taxon>
        <taxon>Ovalentaria</taxon>
        <taxon>Atherinomorphae</taxon>
        <taxon>Cyprinodontiformes</taxon>
        <taxon>Fundulidae</taxon>
        <taxon>Fundulus</taxon>
    </lineage>
</organism>
<name>A0A3Q2QRM9_FUNHE</name>
<sequence>MNPVCPSPSPSSSPMPHSPSNSSASDSSSSDSTSSSSPTSAPNLEGQSASSSSVSPSFPGTHDGLRYRGAFPSYHPQTSPGGPHCPDAAQVPLQGGLPATMPPHPAYVPVQMLWWQQMYAHHYYMQYQAAVAASQPPSTSPPPSPSSSPHQPAQPNEAVQPPLGPNPAQDPLQENLPANPIQMNAQGGAVLNDDELNQDWLDWLYTVSRAGVLLSIVYFYSSFSRFIMVVGAMLLVYLHQAQWFPFRPERQDVRGEERAGAPPGEAQRQQDIQEIERLMDEGMEDDDSGDEGGGGNGPRALGAALPEPNILTVAWSFISTFFTSLIPEVRPQPAN</sequence>
<dbReference type="InterPro" id="IPR039751">
    <property type="entry name" value="HERPUD1/2"/>
</dbReference>
<dbReference type="GO" id="GO:0030968">
    <property type="term" value="P:endoplasmic reticulum unfolded protein response"/>
    <property type="evidence" value="ECO:0007669"/>
    <property type="project" value="TreeGrafter"/>
</dbReference>
<proteinExistence type="predicted"/>
<dbReference type="GeneTree" id="ENSGT00390000017671"/>
<reference evidence="3" key="1">
    <citation type="submission" date="2025-05" db="UniProtKB">
        <authorList>
            <consortium name="Ensembl"/>
        </authorList>
    </citation>
    <scope>IDENTIFICATION</scope>
</reference>
<evidence type="ECO:0000313" key="3">
    <source>
        <dbReference type="Ensembl" id="ENSFHEP00000029507.1"/>
    </source>
</evidence>
<feature type="region of interest" description="Disordered" evidence="1">
    <location>
        <begin position="1"/>
        <end position="91"/>
    </location>
</feature>
<dbReference type="Ensembl" id="ENSFHET00000032127.1">
    <property type="protein sequence ID" value="ENSFHEP00000012781.1"/>
    <property type="gene ID" value="ENSFHEG00000014237.1"/>
</dbReference>
<feature type="compositionally biased region" description="Pro residues" evidence="1">
    <location>
        <begin position="1"/>
        <end position="17"/>
    </location>
</feature>
<keyword evidence="4" id="KW-1185">Reference proteome</keyword>
<evidence type="ECO:0000256" key="1">
    <source>
        <dbReference type="SAM" id="MobiDB-lite"/>
    </source>
</evidence>
<dbReference type="STRING" id="8078.ENSFHEP00000029507"/>
<feature type="region of interest" description="Disordered" evidence="1">
    <location>
        <begin position="282"/>
        <end position="301"/>
    </location>
</feature>
<keyword evidence="2" id="KW-0812">Transmembrane</keyword>
<keyword evidence="2" id="KW-1133">Transmembrane helix</keyword>